<keyword evidence="4 7" id="KW-0472">Membrane</keyword>
<keyword evidence="3 7" id="KW-1133">Transmembrane helix</keyword>
<evidence type="ECO:0000256" key="4">
    <source>
        <dbReference type="ARBA" id="ARBA00023136"/>
    </source>
</evidence>
<evidence type="ECO:0000313" key="9">
    <source>
        <dbReference type="EMBL" id="GGI57244.1"/>
    </source>
</evidence>
<feature type="domain" description="HTTM-like" evidence="8">
    <location>
        <begin position="10"/>
        <end position="269"/>
    </location>
</feature>
<evidence type="ECO:0000256" key="5">
    <source>
        <dbReference type="ARBA" id="ARBA00023157"/>
    </source>
</evidence>
<dbReference type="SMART" id="SM00752">
    <property type="entry name" value="HTTM"/>
    <property type="match status" value="1"/>
</dbReference>
<keyword evidence="2 7" id="KW-0812">Transmembrane</keyword>
<dbReference type="RefSeq" id="WP_188374118.1">
    <property type="nucleotide sequence ID" value="NZ_BMDQ01000001.1"/>
</dbReference>
<evidence type="ECO:0000259" key="8">
    <source>
        <dbReference type="SMART" id="SM00752"/>
    </source>
</evidence>
<sequence>MQTKLKSYFNQNTNAAPLAVFRIGFGLMMLVSIIRFWSKGWIETFYLQPKFHFSYFGFEWIKPMGNYTYLLFFICGLAALLVALGLKYRLAIIAFFLSFTYIELMDKTTYLNHYYFTSILSFLMIFLPANAYFSLDSIVRKKDYSQIPKWTIDSIKLLLSIVYIYAGLAKLNSDWLFKAMPLKIWLPSKYDIPFIGETLMHKDWFHFAMSWSGMLYDLAIPFLLLFKRTRTFAFVLVVIFHVFTRVLFPIGMFPYIMIISTLIFFESGFHNKIIKVLRKIMNLLSLRIQSGSITQIKVMDTFVEKRQRVILSILVVFFSIQILLPWRYALYPNELFWTEEGYRFSWRVMLMEKAGYTNFKIVNSETNSFFYVENSDFLTPFQEKQMSFQPDFILEYAHFLGDHFKSQGHENIQVFVDCHVALNGRMSQRYINPKVDLYQLKESFQPKDWILPFNDEIKGL</sequence>
<feature type="transmembrane region" description="Helical" evidence="7">
    <location>
        <begin position="254"/>
        <end position="274"/>
    </location>
</feature>
<feature type="transmembrane region" description="Helical" evidence="7">
    <location>
        <begin position="15"/>
        <end position="37"/>
    </location>
</feature>
<evidence type="ECO:0000256" key="6">
    <source>
        <dbReference type="ARBA" id="ARBA00023239"/>
    </source>
</evidence>
<name>A0ABQ2BXK4_9FLAO</name>
<comment type="caution">
    <text evidence="9">The sequence shown here is derived from an EMBL/GenBank/DDBJ whole genome shotgun (WGS) entry which is preliminary data.</text>
</comment>
<keyword evidence="5" id="KW-1015">Disulfide bond</keyword>
<comment type="subcellular location">
    <subcellularLocation>
        <location evidence="1">Endomembrane system</location>
        <topology evidence="1">Multi-pass membrane protein</topology>
    </subcellularLocation>
</comment>
<gene>
    <name evidence="9" type="ORF">GCM10011444_15530</name>
</gene>
<feature type="transmembrane region" description="Helical" evidence="7">
    <location>
        <begin position="69"/>
        <end position="102"/>
    </location>
</feature>
<feature type="transmembrane region" description="Helical" evidence="7">
    <location>
        <begin position="232"/>
        <end position="248"/>
    </location>
</feature>
<dbReference type="Proteomes" id="UP000624701">
    <property type="component" value="Unassembled WGS sequence"/>
</dbReference>
<feature type="transmembrane region" description="Helical" evidence="7">
    <location>
        <begin position="204"/>
        <end position="225"/>
    </location>
</feature>
<dbReference type="PANTHER" id="PTHR12639">
    <property type="entry name" value="VITAMIN K-DEPENDENT GAMMA-CARBOXYLASE"/>
    <property type="match status" value="1"/>
</dbReference>
<dbReference type="Pfam" id="PF05090">
    <property type="entry name" value="HTTM"/>
    <property type="match status" value="1"/>
</dbReference>
<feature type="transmembrane region" description="Helical" evidence="7">
    <location>
        <begin position="309"/>
        <end position="328"/>
    </location>
</feature>
<dbReference type="EMBL" id="BMDQ01000001">
    <property type="protein sequence ID" value="GGI57244.1"/>
    <property type="molecule type" value="Genomic_DNA"/>
</dbReference>
<dbReference type="InterPro" id="IPR011020">
    <property type="entry name" value="HTTM-like"/>
</dbReference>
<dbReference type="Pfam" id="PF22777">
    <property type="entry name" value="VKGC_lumenal_dom"/>
    <property type="match status" value="1"/>
</dbReference>
<reference evidence="10" key="1">
    <citation type="journal article" date="2019" name="Int. J. Syst. Evol. Microbiol.">
        <title>The Global Catalogue of Microorganisms (GCM) 10K type strain sequencing project: providing services to taxonomists for standard genome sequencing and annotation.</title>
        <authorList>
            <consortium name="The Broad Institute Genomics Platform"/>
            <consortium name="The Broad Institute Genome Sequencing Center for Infectious Disease"/>
            <person name="Wu L."/>
            <person name="Ma J."/>
        </authorList>
    </citation>
    <scope>NUCLEOTIDE SEQUENCE [LARGE SCALE GENOMIC DNA]</scope>
    <source>
        <strain evidence="10">CCM 8681</strain>
    </source>
</reference>
<dbReference type="InterPro" id="IPR007782">
    <property type="entry name" value="VKG_COase"/>
</dbReference>
<evidence type="ECO:0000313" key="10">
    <source>
        <dbReference type="Proteomes" id="UP000624701"/>
    </source>
</evidence>
<evidence type="ECO:0000256" key="1">
    <source>
        <dbReference type="ARBA" id="ARBA00004127"/>
    </source>
</evidence>
<accession>A0ABQ2BXK4</accession>
<keyword evidence="10" id="KW-1185">Reference proteome</keyword>
<evidence type="ECO:0000256" key="2">
    <source>
        <dbReference type="ARBA" id="ARBA00022692"/>
    </source>
</evidence>
<organism evidence="9 10">
    <name type="scientific">Winogradskyella haliclonae</name>
    <dbReference type="NCBI Taxonomy" id="2048558"/>
    <lineage>
        <taxon>Bacteria</taxon>
        <taxon>Pseudomonadati</taxon>
        <taxon>Bacteroidota</taxon>
        <taxon>Flavobacteriia</taxon>
        <taxon>Flavobacteriales</taxon>
        <taxon>Flavobacteriaceae</taxon>
        <taxon>Winogradskyella</taxon>
    </lineage>
</organism>
<feature type="transmembrane region" description="Helical" evidence="7">
    <location>
        <begin position="114"/>
        <end position="133"/>
    </location>
</feature>
<evidence type="ECO:0000256" key="3">
    <source>
        <dbReference type="ARBA" id="ARBA00022989"/>
    </source>
</evidence>
<dbReference type="PANTHER" id="PTHR12639:SF7">
    <property type="entry name" value="HTTM DOMAIN-CONTAINING PROTEIN"/>
    <property type="match status" value="1"/>
</dbReference>
<dbReference type="InterPro" id="IPR053935">
    <property type="entry name" value="VKGC_lumenal_dom"/>
</dbReference>
<protein>
    <submittedName>
        <fullName evidence="9">Type I deoxyribonuclease HsdR</fullName>
    </submittedName>
</protein>
<evidence type="ECO:0000256" key="7">
    <source>
        <dbReference type="SAM" id="Phobius"/>
    </source>
</evidence>
<proteinExistence type="predicted"/>
<dbReference type="InterPro" id="IPR053934">
    <property type="entry name" value="HTTM_dom"/>
</dbReference>
<feature type="transmembrane region" description="Helical" evidence="7">
    <location>
        <begin position="154"/>
        <end position="171"/>
    </location>
</feature>
<keyword evidence="6" id="KW-0456">Lyase</keyword>